<dbReference type="SMART" id="SM00382">
    <property type="entry name" value="AAA"/>
    <property type="match status" value="1"/>
</dbReference>
<dbReference type="Pfam" id="PF00005">
    <property type="entry name" value="ABC_tran"/>
    <property type="match status" value="1"/>
</dbReference>
<dbReference type="RefSeq" id="WP_280655824.1">
    <property type="nucleotide sequence ID" value="NZ_JANQDH010000108.1"/>
</dbReference>
<dbReference type="EMBL" id="JANQDH010000108">
    <property type="protein sequence ID" value="MDH6061881.1"/>
    <property type="molecule type" value="Genomic_DNA"/>
</dbReference>
<keyword evidence="8" id="KW-1185">Reference proteome</keyword>
<name>A0AA43GUF9_9CYAN</name>
<dbReference type="AlphaFoldDB" id="A0AA43GUF9"/>
<organism evidence="7 8">
    <name type="scientific">Chrysosporum bergii ANA360D</name>
    <dbReference type="NCBI Taxonomy" id="617107"/>
    <lineage>
        <taxon>Bacteria</taxon>
        <taxon>Bacillati</taxon>
        <taxon>Cyanobacteriota</taxon>
        <taxon>Cyanophyceae</taxon>
        <taxon>Nostocales</taxon>
        <taxon>Nodulariaceae</taxon>
        <taxon>Chrysosporum</taxon>
    </lineage>
</organism>
<comment type="caution">
    <text evidence="7">The sequence shown here is derived from an EMBL/GenBank/DDBJ whole genome shotgun (WGS) entry which is preliminary data.</text>
</comment>
<keyword evidence="2" id="KW-0813">Transport</keyword>
<dbReference type="InterPro" id="IPR017871">
    <property type="entry name" value="ABC_transporter-like_CS"/>
</dbReference>
<evidence type="ECO:0000256" key="1">
    <source>
        <dbReference type="ARBA" id="ARBA00005417"/>
    </source>
</evidence>
<dbReference type="EC" id="7.6.2.9" evidence="5"/>
<dbReference type="Gene3D" id="3.40.50.300">
    <property type="entry name" value="P-loop containing nucleotide triphosphate hydrolases"/>
    <property type="match status" value="1"/>
</dbReference>
<dbReference type="InterPro" id="IPR003593">
    <property type="entry name" value="AAA+_ATPase"/>
</dbReference>
<dbReference type="Proteomes" id="UP001159387">
    <property type="component" value="Unassembled WGS sequence"/>
</dbReference>
<evidence type="ECO:0000256" key="4">
    <source>
        <dbReference type="ARBA" id="ARBA00022840"/>
    </source>
</evidence>
<dbReference type="InterPro" id="IPR027417">
    <property type="entry name" value="P-loop_NTPase"/>
</dbReference>
<evidence type="ECO:0000256" key="5">
    <source>
        <dbReference type="ARBA" id="ARBA00066388"/>
    </source>
</evidence>
<sequence length="311" mass="35299">MDSISFHVAEGETLGLIGTSGCGKTTTLKMLNRLIEPDSGQILIAGQEISRRRPELLRQSMGYVIQNIGLFPHYTVADNVAIVPRLLKWKEKSIVRRTTELLELVGLPPEKFAKRYPQELSGGQKQRVGLARALAVDPPIVLLDEPFGALDQITKRQIQQEFKQLESLLHKTMVLVTHDIFEAVTLCDRICLMDQGKIRQIGTPKEVIFNPQNDFVRDFFQAYLFQLELQVTTLKDLLPWLSKNETLARDCDKYEENTSVLTVLEQVQTHMKNSFIQITNSENSSVCIVSSENLLSAFYQFKKSLSNHYSA</sequence>
<evidence type="ECO:0000313" key="8">
    <source>
        <dbReference type="Proteomes" id="UP001159387"/>
    </source>
</evidence>
<evidence type="ECO:0000256" key="2">
    <source>
        <dbReference type="ARBA" id="ARBA00022448"/>
    </source>
</evidence>
<evidence type="ECO:0000256" key="3">
    <source>
        <dbReference type="ARBA" id="ARBA00022741"/>
    </source>
</evidence>
<dbReference type="InterPro" id="IPR003439">
    <property type="entry name" value="ABC_transporter-like_ATP-bd"/>
</dbReference>
<feature type="domain" description="ABC transporter" evidence="6">
    <location>
        <begin position="1"/>
        <end position="220"/>
    </location>
</feature>
<evidence type="ECO:0000259" key="6">
    <source>
        <dbReference type="PROSITE" id="PS50893"/>
    </source>
</evidence>
<comment type="similarity">
    <text evidence="1">Belongs to the ABC transporter superfamily.</text>
</comment>
<dbReference type="GO" id="GO:0016887">
    <property type="term" value="F:ATP hydrolysis activity"/>
    <property type="evidence" value="ECO:0007669"/>
    <property type="project" value="InterPro"/>
</dbReference>
<dbReference type="PANTHER" id="PTHR43117:SF4">
    <property type="entry name" value="OSMOPROTECTANT IMPORT ATP-BINDING PROTEIN OSMV"/>
    <property type="match status" value="1"/>
</dbReference>
<dbReference type="GO" id="GO:0005524">
    <property type="term" value="F:ATP binding"/>
    <property type="evidence" value="ECO:0007669"/>
    <property type="project" value="UniProtKB-KW"/>
</dbReference>
<dbReference type="PROSITE" id="PS00211">
    <property type="entry name" value="ABC_TRANSPORTER_1"/>
    <property type="match status" value="1"/>
</dbReference>
<dbReference type="SUPFAM" id="SSF52540">
    <property type="entry name" value="P-loop containing nucleoside triphosphate hydrolases"/>
    <property type="match status" value="1"/>
</dbReference>
<accession>A0AA43GUF9</accession>
<keyword evidence="4 7" id="KW-0067">ATP-binding</keyword>
<gene>
    <name evidence="7" type="ORF">NWP17_15810</name>
</gene>
<dbReference type="FunFam" id="3.40.50.300:FF:000425">
    <property type="entry name" value="Probable ABC transporter, ATP-binding subunit"/>
    <property type="match status" value="1"/>
</dbReference>
<evidence type="ECO:0000313" key="7">
    <source>
        <dbReference type="EMBL" id="MDH6061881.1"/>
    </source>
</evidence>
<dbReference type="GO" id="GO:0015418">
    <property type="term" value="F:ABC-type quaternary ammonium compound transporting activity"/>
    <property type="evidence" value="ECO:0007669"/>
    <property type="project" value="UniProtKB-EC"/>
</dbReference>
<protein>
    <recommendedName>
        <fullName evidence="5">ABC-type quaternary amine transporter</fullName>
        <ecNumber evidence="5">7.6.2.9</ecNumber>
    </recommendedName>
</protein>
<reference evidence="7 8" key="1">
    <citation type="journal article" date="2023" name="J. Phycol.">
        <title>Chrysosporum ovalisporum is synonymous with the true-branching cyanobacterium Umezakia natans (Nostocales/Aphanizomenonaceae).</title>
        <authorList>
            <person name="McGregor G.B."/>
            <person name="Sendall B.C."/>
            <person name="Niiyama Y."/>
            <person name="Tuji A."/>
            <person name="Willis A."/>
        </authorList>
    </citation>
    <scope>NUCLEOTIDE SEQUENCE [LARGE SCALE GENOMIC DNA]</scope>
    <source>
        <strain evidence="7 8">ANA360D</strain>
    </source>
</reference>
<dbReference type="PROSITE" id="PS50893">
    <property type="entry name" value="ABC_TRANSPORTER_2"/>
    <property type="match status" value="1"/>
</dbReference>
<dbReference type="PANTHER" id="PTHR43117">
    <property type="entry name" value="OSMOPROTECTANT IMPORT ATP-BINDING PROTEIN OSMV"/>
    <property type="match status" value="1"/>
</dbReference>
<keyword evidence="3" id="KW-0547">Nucleotide-binding</keyword>
<proteinExistence type="inferred from homology"/>